<dbReference type="Gene3D" id="3.30.300.30">
    <property type="match status" value="1"/>
</dbReference>
<dbReference type="GO" id="GO:0031956">
    <property type="term" value="F:medium-chain fatty acid-CoA ligase activity"/>
    <property type="evidence" value="ECO:0007669"/>
    <property type="project" value="TreeGrafter"/>
</dbReference>
<name>A0A3L7ANL6_9HYPH</name>
<keyword evidence="2 8" id="KW-0436">Ligase</keyword>
<comment type="similarity">
    <text evidence="1">Belongs to the ATP-dependent AMP-binding enzyme family.</text>
</comment>
<dbReference type="EC" id="6.2.1.44" evidence="4"/>
<evidence type="ECO:0000256" key="2">
    <source>
        <dbReference type="ARBA" id="ARBA00022598"/>
    </source>
</evidence>
<dbReference type="AlphaFoldDB" id="A0A3L7ANL6"/>
<dbReference type="PROSITE" id="PS00455">
    <property type="entry name" value="AMP_BINDING"/>
    <property type="match status" value="1"/>
</dbReference>
<evidence type="ECO:0000259" key="7">
    <source>
        <dbReference type="Pfam" id="PF13193"/>
    </source>
</evidence>
<evidence type="ECO:0000256" key="5">
    <source>
        <dbReference type="ARBA" id="ARBA00067668"/>
    </source>
</evidence>
<protein>
    <recommendedName>
        <fullName evidence="5">3-methylmercaptopropionyl-CoA ligase</fullName>
        <ecNumber evidence="4">6.2.1.44</ecNumber>
    </recommendedName>
</protein>
<dbReference type="InterPro" id="IPR042099">
    <property type="entry name" value="ANL_N_sf"/>
</dbReference>
<dbReference type="OrthoDB" id="9803968at2"/>
<dbReference type="InterPro" id="IPR020845">
    <property type="entry name" value="AMP-binding_CS"/>
</dbReference>
<dbReference type="PANTHER" id="PTHR43201">
    <property type="entry name" value="ACYL-COA SYNTHETASE"/>
    <property type="match status" value="1"/>
</dbReference>
<dbReference type="Pfam" id="PF00501">
    <property type="entry name" value="AMP-binding"/>
    <property type="match status" value="1"/>
</dbReference>
<evidence type="ECO:0000313" key="8">
    <source>
        <dbReference type="EMBL" id="RLP81575.1"/>
    </source>
</evidence>
<dbReference type="RefSeq" id="WP_121621390.1">
    <property type="nucleotide sequence ID" value="NZ_JACIIW010000004.1"/>
</dbReference>
<dbReference type="GO" id="GO:0006631">
    <property type="term" value="P:fatty acid metabolic process"/>
    <property type="evidence" value="ECO:0007669"/>
    <property type="project" value="TreeGrafter"/>
</dbReference>
<dbReference type="FunFam" id="3.30.300.30:FF:000008">
    <property type="entry name" value="2,3-dihydroxybenzoate-AMP ligase"/>
    <property type="match status" value="1"/>
</dbReference>
<feature type="domain" description="AMP-binding enzyme C-terminal" evidence="7">
    <location>
        <begin position="419"/>
        <end position="494"/>
    </location>
</feature>
<sequence length="518" mass="55394">MRLEVFIEAHALRRPDHPAVICGGERLTYGQLQARIAALAGAMSARGVRPGDRVLLYLSNGTAFVELTFAALSLGAIVVPATTRLTDTEVAYIAADAEPRLVAHDGAGTGLDLVRRAAEGAIFLSAGAATGGDESLDDWRAEPVMLRPEVPVEWLDAMIMYTSGTTGRPKGALLTHANIITNHHFVNGLEWGLTADDVFLVSTPLAHRTGFARLANALTVGGTLVVMEKFDPAATLDIIAREKVSVAGMVPTICRMMLPAIAAAPHKCASLRRIVVTGEAFPVELKQQLIGLLPHVRLFSFFAMTEAGAITGLDHEEQFTHPASVGRPTPGVEVKLVDAEGAHVADGEVGEIAVRTGAPGQFLTLRGYFRRPKETAETIRDGWVHTGDMARRDADGFLYIVDRKKDMVLSGGFNIYTKEVEQTLISHPSVADAAVVGVPDAIYGEAVLAFVEPRPGGDASEEALIAHCRTLIASYKKPKRVLFVEQLPRNALGKVLKTELRRQAVERCGAPGTGKAAS</sequence>
<evidence type="ECO:0000313" key="9">
    <source>
        <dbReference type="Proteomes" id="UP000269692"/>
    </source>
</evidence>
<evidence type="ECO:0000259" key="6">
    <source>
        <dbReference type="Pfam" id="PF00501"/>
    </source>
</evidence>
<comment type="catalytic activity">
    <reaction evidence="3">
        <text>3-(methylsulfanyl)propanoate + ATP + CoA = 3-(methylsulfanyl)propanoyl-CoA + AMP + diphosphate</text>
        <dbReference type="Rhea" id="RHEA:43052"/>
        <dbReference type="ChEBI" id="CHEBI:30616"/>
        <dbReference type="ChEBI" id="CHEBI:33019"/>
        <dbReference type="ChEBI" id="CHEBI:49016"/>
        <dbReference type="ChEBI" id="CHEBI:57287"/>
        <dbReference type="ChEBI" id="CHEBI:82815"/>
        <dbReference type="ChEBI" id="CHEBI:456215"/>
        <dbReference type="EC" id="6.2.1.44"/>
    </reaction>
    <physiologicalReaction direction="left-to-right" evidence="3">
        <dbReference type="Rhea" id="RHEA:43053"/>
    </physiologicalReaction>
</comment>
<dbReference type="Gene3D" id="3.40.50.12780">
    <property type="entry name" value="N-terminal domain of ligase-like"/>
    <property type="match status" value="1"/>
</dbReference>
<dbReference type="Pfam" id="PF13193">
    <property type="entry name" value="AMP-binding_C"/>
    <property type="match status" value="1"/>
</dbReference>
<dbReference type="PANTHER" id="PTHR43201:SF5">
    <property type="entry name" value="MEDIUM-CHAIN ACYL-COA LIGASE ACSF2, MITOCHONDRIAL"/>
    <property type="match status" value="1"/>
</dbReference>
<dbReference type="EMBL" id="RCTF01000001">
    <property type="protein sequence ID" value="RLP81575.1"/>
    <property type="molecule type" value="Genomic_DNA"/>
</dbReference>
<accession>A0A3L7ANL6</accession>
<gene>
    <name evidence="8" type="ORF">D9R14_00790</name>
</gene>
<organism evidence="8 9">
    <name type="scientific">Xanthobacter tagetidis</name>
    <dbReference type="NCBI Taxonomy" id="60216"/>
    <lineage>
        <taxon>Bacteria</taxon>
        <taxon>Pseudomonadati</taxon>
        <taxon>Pseudomonadota</taxon>
        <taxon>Alphaproteobacteria</taxon>
        <taxon>Hyphomicrobiales</taxon>
        <taxon>Xanthobacteraceae</taxon>
        <taxon>Xanthobacter</taxon>
    </lineage>
</organism>
<evidence type="ECO:0000256" key="1">
    <source>
        <dbReference type="ARBA" id="ARBA00006432"/>
    </source>
</evidence>
<dbReference type="SUPFAM" id="SSF56801">
    <property type="entry name" value="Acetyl-CoA synthetase-like"/>
    <property type="match status" value="1"/>
</dbReference>
<evidence type="ECO:0000256" key="4">
    <source>
        <dbReference type="ARBA" id="ARBA00066616"/>
    </source>
</evidence>
<comment type="caution">
    <text evidence="8">The sequence shown here is derived from an EMBL/GenBank/DDBJ whole genome shotgun (WGS) entry which is preliminary data.</text>
</comment>
<dbReference type="Proteomes" id="UP000269692">
    <property type="component" value="Unassembled WGS sequence"/>
</dbReference>
<evidence type="ECO:0000256" key="3">
    <source>
        <dbReference type="ARBA" id="ARBA00051915"/>
    </source>
</evidence>
<dbReference type="InterPro" id="IPR025110">
    <property type="entry name" value="AMP-bd_C"/>
</dbReference>
<dbReference type="InterPro" id="IPR045851">
    <property type="entry name" value="AMP-bd_C_sf"/>
</dbReference>
<proteinExistence type="inferred from homology"/>
<feature type="domain" description="AMP-dependent synthetase/ligase" evidence="6">
    <location>
        <begin position="8"/>
        <end position="357"/>
    </location>
</feature>
<reference evidence="8 9" key="1">
    <citation type="submission" date="2018-10" db="EMBL/GenBank/DDBJ databases">
        <title>Xanthobacter tagetidis genome sequencing and assembly.</title>
        <authorList>
            <person name="Maclea K.S."/>
            <person name="Goen A.E."/>
            <person name="Fatima S.A."/>
        </authorList>
    </citation>
    <scope>NUCLEOTIDE SEQUENCE [LARGE SCALE GENOMIC DNA]</scope>
    <source>
        <strain evidence="8 9">ATCC 700314</strain>
    </source>
</reference>
<keyword evidence="9" id="KW-1185">Reference proteome</keyword>
<dbReference type="InterPro" id="IPR000873">
    <property type="entry name" value="AMP-dep_synth/lig_dom"/>
</dbReference>